<keyword evidence="3" id="KW-1185">Reference proteome</keyword>
<accession>A0A8H8DE43</accession>
<dbReference type="RefSeq" id="XP_067549782.1">
    <property type="nucleotide sequence ID" value="XM_067691414.1"/>
</dbReference>
<feature type="compositionally biased region" description="Polar residues" evidence="1">
    <location>
        <begin position="63"/>
        <end position="74"/>
    </location>
</feature>
<sequence>MSSQQQQQKQKQSATSFQSTETASTIYHDSMKGTFTPLTTTNSYEGLNHKMTTVSMISEKHFSTSVEQQPQSNEIQAKQQQITITTGSFDCPCGHLHGPGQGHHEDIGAVGFADFPLLRGPD</sequence>
<gene>
    <name evidence="2" type="ORF">I9W82_002547</name>
</gene>
<dbReference type="GeneID" id="93651176"/>
<dbReference type="EMBL" id="JAEOAQ010000002">
    <property type="protein sequence ID" value="KAG5420666.1"/>
    <property type="molecule type" value="Genomic_DNA"/>
</dbReference>
<dbReference type="OrthoDB" id="4026234at2759"/>
<name>A0A8H8DE43_9ASCO</name>
<evidence type="ECO:0000313" key="3">
    <source>
        <dbReference type="Proteomes" id="UP000669133"/>
    </source>
</evidence>
<feature type="region of interest" description="Disordered" evidence="1">
    <location>
        <begin position="1"/>
        <end position="44"/>
    </location>
</feature>
<protein>
    <submittedName>
        <fullName evidence="2">Uncharacterized protein</fullName>
    </submittedName>
</protein>
<feature type="compositionally biased region" description="Low complexity" evidence="1">
    <location>
        <begin position="1"/>
        <end position="20"/>
    </location>
</feature>
<evidence type="ECO:0000256" key="1">
    <source>
        <dbReference type="SAM" id="MobiDB-lite"/>
    </source>
</evidence>
<dbReference type="AlphaFoldDB" id="A0A8H8DE43"/>
<evidence type="ECO:0000313" key="2">
    <source>
        <dbReference type="EMBL" id="KAG5420666.1"/>
    </source>
</evidence>
<organism evidence="2 3">
    <name type="scientific">Candida metapsilosis</name>
    <dbReference type="NCBI Taxonomy" id="273372"/>
    <lineage>
        <taxon>Eukaryota</taxon>
        <taxon>Fungi</taxon>
        <taxon>Dikarya</taxon>
        <taxon>Ascomycota</taxon>
        <taxon>Saccharomycotina</taxon>
        <taxon>Pichiomycetes</taxon>
        <taxon>Debaryomycetaceae</taxon>
        <taxon>Candida/Lodderomyces clade</taxon>
        <taxon>Candida</taxon>
    </lineage>
</organism>
<proteinExistence type="predicted"/>
<comment type="caution">
    <text evidence="2">The sequence shown here is derived from an EMBL/GenBank/DDBJ whole genome shotgun (WGS) entry which is preliminary data.</text>
</comment>
<feature type="region of interest" description="Disordered" evidence="1">
    <location>
        <begin position="62"/>
        <end position="81"/>
    </location>
</feature>
<dbReference type="Proteomes" id="UP000669133">
    <property type="component" value="Unassembled WGS sequence"/>
</dbReference>
<reference evidence="2 3" key="1">
    <citation type="submission" date="2020-12" db="EMBL/GenBank/DDBJ databases">
        <title>Effect of drift, selection, and recombination on the evolution of hybrid genomes in Candida yeast pathogens.</title>
        <authorList>
            <person name="Mixao V."/>
            <person name="Ksiezopolska E."/>
            <person name="Saus E."/>
            <person name="Boekhout T."/>
            <person name="Gacser A."/>
            <person name="Gabaldon T."/>
        </authorList>
    </citation>
    <scope>NUCLEOTIDE SEQUENCE [LARGE SCALE GENOMIC DNA]</scope>
    <source>
        <strain evidence="2 3">BP57</strain>
    </source>
</reference>